<evidence type="ECO:0000313" key="1">
    <source>
        <dbReference type="EMBL" id="KAJ7388531.1"/>
    </source>
</evidence>
<reference evidence="1" key="1">
    <citation type="submission" date="2023-01" db="EMBL/GenBank/DDBJ databases">
        <title>Genome assembly of the deep-sea coral Lophelia pertusa.</title>
        <authorList>
            <person name="Herrera S."/>
            <person name="Cordes E."/>
        </authorList>
    </citation>
    <scope>NUCLEOTIDE SEQUENCE</scope>
    <source>
        <strain evidence="1">USNM1676648</strain>
        <tissue evidence="1">Polyp</tissue>
    </source>
</reference>
<accession>A0A9W9ZVB1</accession>
<comment type="caution">
    <text evidence="1">The sequence shown here is derived from an EMBL/GenBank/DDBJ whole genome shotgun (WGS) entry which is preliminary data.</text>
</comment>
<dbReference type="AlphaFoldDB" id="A0A9W9ZVB1"/>
<organism evidence="1 2">
    <name type="scientific">Desmophyllum pertusum</name>
    <dbReference type="NCBI Taxonomy" id="174260"/>
    <lineage>
        <taxon>Eukaryota</taxon>
        <taxon>Metazoa</taxon>
        <taxon>Cnidaria</taxon>
        <taxon>Anthozoa</taxon>
        <taxon>Hexacorallia</taxon>
        <taxon>Scleractinia</taxon>
        <taxon>Caryophylliina</taxon>
        <taxon>Caryophylliidae</taxon>
        <taxon>Desmophyllum</taxon>
    </lineage>
</organism>
<dbReference type="OrthoDB" id="381190at2759"/>
<sequence>MNLMELQVWQRAGNRSQLSMNRSLTRRARENYVMLQLVMREQFKKKPGEIGHHKACYSVLLILGQVTTALIHVDGVVTHRSEWEKSLNAYRVEASWRLGQWDSLESYLKLERGVA</sequence>
<protein>
    <submittedName>
        <fullName evidence="1">Uncharacterized protein</fullName>
    </submittedName>
</protein>
<proteinExistence type="predicted"/>
<evidence type="ECO:0000313" key="2">
    <source>
        <dbReference type="Proteomes" id="UP001163046"/>
    </source>
</evidence>
<dbReference type="Proteomes" id="UP001163046">
    <property type="component" value="Unassembled WGS sequence"/>
</dbReference>
<gene>
    <name evidence="1" type="ORF">OS493_037048</name>
</gene>
<dbReference type="EMBL" id="MU825462">
    <property type="protein sequence ID" value="KAJ7388531.1"/>
    <property type="molecule type" value="Genomic_DNA"/>
</dbReference>
<name>A0A9W9ZVB1_9CNID</name>
<keyword evidence="2" id="KW-1185">Reference proteome</keyword>